<feature type="chain" id="PRO_5047206047" evidence="1">
    <location>
        <begin position="19"/>
        <end position="301"/>
    </location>
</feature>
<dbReference type="SUPFAM" id="SSF47240">
    <property type="entry name" value="Ferritin-like"/>
    <property type="match status" value="1"/>
</dbReference>
<gene>
    <name evidence="2" type="ORF">C8R41DRAFT_871824</name>
</gene>
<dbReference type="PANTHER" id="PTHR38705">
    <property type="entry name" value="PROTEIN RDS1"/>
    <property type="match status" value="1"/>
</dbReference>
<dbReference type="Proteomes" id="UP001150217">
    <property type="component" value="Unassembled WGS sequence"/>
</dbReference>
<dbReference type="EMBL" id="JANVFT010000123">
    <property type="protein sequence ID" value="KAJ4465713.1"/>
    <property type="molecule type" value="Genomic_DNA"/>
</dbReference>
<protein>
    <submittedName>
        <fullName evidence="2">Ferritin-like domain-containing protein</fullName>
    </submittedName>
</protein>
<sequence length="301" mass="31236">MKSSSVIAYATLVGAAAAFVVPQARESSTNSTTSDDTSLLNYVLTLKNLENAFYAGALNSFTQDDFVNDSLPTWSRARFEQIAEHQQAHVDLLSNVIGSGAAQACNYTFPYTSPSTFAALAEVISGVCVSAFVGAAQYITSSDYLTTAAAILSTEARHAAWIAGPVNHQNAWSGAFDTPLSLDAVYTLVSQYISGCPSSNPTLPVTSFSSLTIANASLGQASTVTAANNVTVEGQYVAFISGLTPTFVQVVGGQVVVPATIMGTSYAVLTSSNTSVDDSTITAGVVALQFPYNSNGALELA</sequence>
<name>A0ABQ8UY80_9AGAR</name>
<evidence type="ECO:0000313" key="2">
    <source>
        <dbReference type="EMBL" id="KAJ4465713.1"/>
    </source>
</evidence>
<evidence type="ECO:0000256" key="1">
    <source>
        <dbReference type="SAM" id="SignalP"/>
    </source>
</evidence>
<dbReference type="Pfam" id="PF13668">
    <property type="entry name" value="Ferritin_2"/>
    <property type="match status" value="1"/>
</dbReference>
<reference evidence="2" key="1">
    <citation type="submission" date="2022-08" db="EMBL/GenBank/DDBJ databases">
        <title>A Global Phylogenomic Analysis of the Shiitake Genus Lentinula.</title>
        <authorList>
            <consortium name="DOE Joint Genome Institute"/>
            <person name="Sierra-Patev S."/>
            <person name="Min B."/>
            <person name="Naranjo-Ortiz M."/>
            <person name="Looney B."/>
            <person name="Konkel Z."/>
            <person name="Slot J.C."/>
            <person name="Sakamoto Y."/>
            <person name="Steenwyk J.L."/>
            <person name="Rokas A."/>
            <person name="Carro J."/>
            <person name="Camarero S."/>
            <person name="Ferreira P."/>
            <person name="Molpeceres G."/>
            <person name="Ruiz-Duenas F.J."/>
            <person name="Serrano A."/>
            <person name="Henrissat B."/>
            <person name="Drula E."/>
            <person name="Hughes K.W."/>
            <person name="Mata J.L."/>
            <person name="Ishikawa N.K."/>
            <person name="Vargas-Isla R."/>
            <person name="Ushijima S."/>
            <person name="Smith C.A."/>
            <person name="Ahrendt S."/>
            <person name="Andreopoulos W."/>
            <person name="He G."/>
            <person name="Labutti K."/>
            <person name="Lipzen A."/>
            <person name="Ng V."/>
            <person name="Riley R."/>
            <person name="Sandor L."/>
            <person name="Barry K."/>
            <person name="Martinez A.T."/>
            <person name="Xiao Y."/>
            <person name="Gibbons J.G."/>
            <person name="Terashima K."/>
            <person name="Grigoriev I.V."/>
            <person name="Hibbett D.S."/>
        </authorList>
    </citation>
    <scope>NUCLEOTIDE SEQUENCE</scope>
    <source>
        <strain evidence="2">RHP3577 ss4</strain>
    </source>
</reference>
<accession>A0ABQ8UY80</accession>
<dbReference type="PANTHER" id="PTHR38705:SF1">
    <property type="entry name" value="PROTEIN RDS1"/>
    <property type="match status" value="1"/>
</dbReference>
<feature type="signal peptide" evidence="1">
    <location>
        <begin position="1"/>
        <end position="18"/>
    </location>
</feature>
<evidence type="ECO:0000313" key="3">
    <source>
        <dbReference type="Proteomes" id="UP001150217"/>
    </source>
</evidence>
<dbReference type="InterPro" id="IPR039254">
    <property type="entry name" value="Rds1"/>
</dbReference>
<proteinExistence type="predicted"/>
<organism evidence="2 3">
    <name type="scientific">Lentinula lateritia</name>
    <dbReference type="NCBI Taxonomy" id="40482"/>
    <lineage>
        <taxon>Eukaryota</taxon>
        <taxon>Fungi</taxon>
        <taxon>Dikarya</taxon>
        <taxon>Basidiomycota</taxon>
        <taxon>Agaricomycotina</taxon>
        <taxon>Agaricomycetes</taxon>
        <taxon>Agaricomycetidae</taxon>
        <taxon>Agaricales</taxon>
        <taxon>Marasmiineae</taxon>
        <taxon>Omphalotaceae</taxon>
        <taxon>Lentinula</taxon>
    </lineage>
</organism>
<keyword evidence="3" id="KW-1185">Reference proteome</keyword>
<dbReference type="InterPro" id="IPR009078">
    <property type="entry name" value="Ferritin-like_SF"/>
</dbReference>
<comment type="caution">
    <text evidence="2">The sequence shown here is derived from an EMBL/GenBank/DDBJ whole genome shotgun (WGS) entry which is preliminary data.</text>
</comment>
<keyword evidence="1" id="KW-0732">Signal</keyword>